<dbReference type="Gene3D" id="3.40.50.620">
    <property type="entry name" value="HUPs"/>
    <property type="match status" value="1"/>
</dbReference>
<evidence type="ECO:0000313" key="3">
    <source>
        <dbReference type="EMBL" id="RAZ74684.1"/>
    </source>
</evidence>
<dbReference type="Pfam" id="PF00582">
    <property type="entry name" value="Usp"/>
    <property type="match status" value="1"/>
</dbReference>
<dbReference type="AlphaFoldDB" id="A0A365KNQ1"/>
<accession>A0A365KNQ1</accession>
<sequence length="173" mass="18695">MYKKLAVAYDGSDGSKLALDKAVELKQDFPDLQLSIIYVNEETQDSVGFMSAGDAAAPVASSNVDSTYAQFMPYGIGENSGNRVPKESLERPSEFSKHMHNSIQQQLDEKNVEATVLALEGNASKTIPAFIEEQKIDLLVVGNSGKSGMQKFFVGSVSKKLLKEAACSVLVVK</sequence>
<dbReference type="EMBL" id="QLZR01000007">
    <property type="protein sequence ID" value="RAZ74684.1"/>
    <property type="molecule type" value="Genomic_DNA"/>
</dbReference>
<comment type="similarity">
    <text evidence="1">Belongs to the universal stress protein A family.</text>
</comment>
<dbReference type="InterPro" id="IPR014729">
    <property type="entry name" value="Rossmann-like_a/b/a_fold"/>
</dbReference>
<evidence type="ECO:0000259" key="2">
    <source>
        <dbReference type="Pfam" id="PF00582"/>
    </source>
</evidence>
<gene>
    <name evidence="3" type="ORF">DP120_15290</name>
</gene>
<dbReference type="RefSeq" id="WP_112224534.1">
    <property type="nucleotide sequence ID" value="NZ_CP047673.1"/>
</dbReference>
<organism evidence="3 4">
    <name type="scientific">Planococcus halotolerans</name>
    <dbReference type="NCBI Taxonomy" id="2233542"/>
    <lineage>
        <taxon>Bacteria</taxon>
        <taxon>Bacillati</taxon>
        <taxon>Bacillota</taxon>
        <taxon>Bacilli</taxon>
        <taxon>Bacillales</taxon>
        <taxon>Caryophanaceae</taxon>
        <taxon>Planococcus</taxon>
    </lineage>
</organism>
<proteinExistence type="inferred from homology"/>
<dbReference type="PANTHER" id="PTHR46268">
    <property type="entry name" value="STRESS RESPONSE PROTEIN NHAX"/>
    <property type="match status" value="1"/>
</dbReference>
<dbReference type="CDD" id="cd00293">
    <property type="entry name" value="USP-like"/>
    <property type="match status" value="1"/>
</dbReference>
<feature type="domain" description="UspA" evidence="2">
    <location>
        <begin position="1"/>
        <end position="173"/>
    </location>
</feature>
<reference evidence="3 4" key="1">
    <citation type="submission" date="2018-06" db="EMBL/GenBank/DDBJ databases">
        <title>The draft genome sequences of strains SCU63 and S1.</title>
        <authorList>
            <person name="Gan L."/>
        </authorList>
    </citation>
    <scope>NUCLEOTIDE SEQUENCE [LARGE SCALE GENOMIC DNA]</scope>
    <source>
        <strain evidence="3 4">SCU63</strain>
    </source>
</reference>
<dbReference type="InterPro" id="IPR006016">
    <property type="entry name" value="UspA"/>
</dbReference>
<comment type="caution">
    <text evidence="3">The sequence shown here is derived from an EMBL/GenBank/DDBJ whole genome shotgun (WGS) entry which is preliminary data.</text>
</comment>
<name>A0A365KNQ1_9BACL</name>
<dbReference type="SUPFAM" id="SSF52402">
    <property type="entry name" value="Adenine nucleotide alpha hydrolases-like"/>
    <property type="match status" value="1"/>
</dbReference>
<dbReference type="PANTHER" id="PTHR46268:SF6">
    <property type="entry name" value="UNIVERSAL STRESS PROTEIN UP12"/>
    <property type="match status" value="1"/>
</dbReference>
<evidence type="ECO:0000256" key="1">
    <source>
        <dbReference type="ARBA" id="ARBA00008791"/>
    </source>
</evidence>
<protein>
    <submittedName>
        <fullName evidence="3">Universal stress protein</fullName>
    </submittedName>
</protein>
<evidence type="ECO:0000313" key="4">
    <source>
        <dbReference type="Proteomes" id="UP000251002"/>
    </source>
</evidence>
<dbReference type="PRINTS" id="PR01438">
    <property type="entry name" value="UNVRSLSTRESS"/>
</dbReference>
<keyword evidence="4" id="KW-1185">Reference proteome</keyword>
<dbReference type="Proteomes" id="UP000251002">
    <property type="component" value="Unassembled WGS sequence"/>
</dbReference>
<dbReference type="InterPro" id="IPR006015">
    <property type="entry name" value="Universal_stress_UspA"/>
</dbReference>